<dbReference type="EMBL" id="JADBJN010000004">
    <property type="protein sequence ID" value="KAG5667210.1"/>
    <property type="molecule type" value="Genomic_DNA"/>
</dbReference>
<proteinExistence type="predicted"/>
<reference evidence="1" key="1">
    <citation type="submission" date="2021-03" db="EMBL/GenBank/DDBJ databases">
        <title>Chromosome level genome of the anhydrobiotic midge Polypedilum vanderplanki.</title>
        <authorList>
            <person name="Yoshida Y."/>
            <person name="Kikawada T."/>
            <person name="Gusev O."/>
        </authorList>
    </citation>
    <scope>NUCLEOTIDE SEQUENCE</scope>
    <source>
        <strain evidence="1">NIAS01</strain>
        <tissue evidence="1">Whole body or cell culture</tissue>
    </source>
</reference>
<dbReference type="AlphaFoldDB" id="A0A9J6BBY7"/>
<dbReference type="Proteomes" id="UP001107558">
    <property type="component" value="Chromosome 4"/>
</dbReference>
<protein>
    <submittedName>
        <fullName evidence="1">Uncharacterized protein</fullName>
    </submittedName>
</protein>
<evidence type="ECO:0000313" key="2">
    <source>
        <dbReference type="Proteomes" id="UP001107558"/>
    </source>
</evidence>
<accession>A0A9J6BBY7</accession>
<comment type="caution">
    <text evidence="1">The sequence shown here is derived from an EMBL/GenBank/DDBJ whole genome shotgun (WGS) entry which is preliminary data.</text>
</comment>
<sequence length="134" mass="16089">MDEETMIQIHVEISKIKKLENNFGNEIFDDFEKIFKTAFLKFNLNSEEFKIIDEILNFPNLKADQSKLDLIFLINLHKLDLGISIKIFKFLKEIEERQRVECTKNLFDLRHIDNSKIIQNLEKLLKIFKKKMKN</sequence>
<gene>
    <name evidence="1" type="ORF">PVAND_015201</name>
</gene>
<organism evidence="1 2">
    <name type="scientific">Polypedilum vanderplanki</name>
    <name type="common">Sleeping chironomid midge</name>
    <dbReference type="NCBI Taxonomy" id="319348"/>
    <lineage>
        <taxon>Eukaryota</taxon>
        <taxon>Metazoa</taxon>
        <taxon>Ecdysozoa</taxon>
        <taxon>Arthropoda</taxon>
        <taxon>Hexapoda</taxon>
        <taxon>Insecta</taxon>
        <taxon>Pterygota</taxon>
        <taxon>Neoptera</taxon>
        <taxon>Endopterygota</taxon>
        <taxon>Diptera</taxon>
        <taxon>Nematocera</taxon>
        <taxon>Chironomoidea</taxon>
        <taxon>Chironomidae</taxon>
        <taxon>Chironominae</taxon>
        <taxon>Polypedilum</taxon>
        <taxon>Polypedilum</taxon>
    </lineage>
</organism>
<name>A0A9J6BBY7_POLVA</name>
<evidence type="ECO:0000313" key="1">
    <source>
        <dbReference type="EMBL" id="KAG5667210.1"/>
    </source>
</evidence>
<keyword evidence="2" id="KW-1185">Reference proteome</keyword>